<evidence type="ECO:0000313" key="2">
    <source>
        <dbReference type="Proteomes" id="UP000002377"/>
    </source>
</evidence>
<dbReference type="eggNOG" id="ENOG50340GD">
    <property type="taxonomic scope" value="Bacteria"/>
</dbReference>
<proteinExistence type="predicted"/>
<name>D5XCD7_THEPJ</name>
<dbReference type="OrthoDB" id="10004708at2"/>
<dbReference type="RefSeq" id="WP_013121579.1">
    <property type="nucleotide sequence ID" value="NC_014152.1"/>
</dbReference>
<evidence type="ECO:0000313" key="1">
    <source>
        <dbReference type="EMBL" id="ADG83589.1"/>
    </source>
</evidence>
<dbReference type="AlphaFoldDB" id="D5XCD7"/>
<organism evidence="1 2">
    <name type="scientific">Thermincola potens (strain JR)</name>
    <dbReference type="NCBI Taxonomy" id="635013"/>
    <lineage>
        <taxon>Bacteria</taxon>
        <taxon>Bacillati</taxon>
        <taxon>Bacillota</taxon>
        <taxon>Clostridia</taxon>
        <taxon>Eubacteriales</taxon>
        <taxon>Thermincolaceae</taxon>
        <taxon>Thermincola</taxon>
    </lineage>
</organism>
<gene>
    <name evidence="1" type="ordered locus">TherJR_2756</name>
</gene>
<dbReference type="HOGENOM" id="CLU_1085593_0_0_9"/>
<accession>D5XCD7</accession>
<dbReference type="Proteomes" id="UP000002377">
    <property type="component" value="Chromosome"/>
</dbReference>
<reference evidence="1 2" key="1">
    <citation type="submission" date="2010-05" db="EMBL/GenBank/DDBJ databases">
        <title>Complete sequence of Thermincola sp. JR.</title>
        <authorList>
            <consortium name="US DOE Joint Genome Institute"/>
            <person name="Lucas S."/>
            <person name="Copeland A."/>
            <person name="Lapidus A."/>
            <person name="Cheng J.-F."/>
            <person name="Bruce D."/>
            <person name="Goodwin L."/>
            <person name="Pitluck S."/>
            <person name="Chertkov O."/>
            <person name="Detter J.C."/>
            <person name="Han C."/>
            <person name="Tapia R."/>
            <person name="Land M."/>
            <person name="Hauser L."/>
            <person name="Kyrpides N."/>
            <person name="Mikhailova N."/>
            <person name="Hazen T.C."/>
            <person name="Woyke T."/>
        </authorList>
    </citation>
    <scope>NUCLEOTIDE SEQUENCE [LARGE SCALE GENOMIC DNA]</scope>
    <source>
        <strain evidence="1 2">JR</strain>
    </source>
</reference>
<dbReference type="EMBL" id="CP002028">
    <property type="protein sequence ID" value="ADG83589.1"/>
    <property type="molecule type" value="Genomic_DNA"/>
</dbReference>
<keyword evidence="2" id="KW-1185">Reference proteome</keyword>
<sequence length="256" mass="27666" precursor="true">MNKILGKYWQMSIAVILSIVILVTPAIAGVSTANIFSGKGALHYTIPSKSENNQLIQQALNDENVKVLLSELSVNKQNVSNSVAANWEYDGKQGRVLILTFKADKEPDKEVQLYYFESQGKIKTGAGIIQSINGKQKIEAYDVDKGKVYHAATIDVVNKTPKITWREGPFVPSNATEVQGEVTASSSSSCSECKTWCNYILGTLNCSIGGLFFCAAACGPAIGICAVICAILWGLVCTYGTNVDCNSFCTYEGYCP</sequence>
<dbReference type="KEGG" id="tjr:TherJR_2756"/>
<protein>
    <submittedName>
        <fullName evidence="1">Uncharacterized protein</fullName>
    </submittedName>
</protein>